<dbReference type="GO" id="GO:0009579">
    <property type="term" value="C:thylakoid"/>
    <property type="evidence" value="ECO:0007669"/>
    <property type="project" value="UniProtKB-SubCell"/>
</dbReference>
<evidence type="ECO:0000256" key="3">
    <source>
        <dbReference type="ARBA" id="ARBA00012952"/>
    </source>
</evidence>
<dbReference type="InterPro" id="IPR057415">
    <property type="entry name" value="TM_PetC"/>
</dbReference>
<keyword evidence="19" id="KW-0732">Signal</keyword>
<keyword evidence="9" id="KW-0249">Electron transport</keyword>
<dbReference type="GO" id="GO:0016020">
    <property type="term" value="C:membrane"/>
    <property type="evidence" value="ECO:0007669"/>
    <property type="project" value="UniProtKB-SubCell"/>
</dbReference>
<dbReference type="SUPFAM" id="SSF81502">
    <property type="entry name" value="ISP transmembrane anchor"/>
    <property type="match status" value="1"/>
</dbReference>
<feature type="transmembrane region" description="Helical" evidence="18">
    <location>
        <begin position="49"/>
        <end position="73"/>
    </location>
</feature>
<dbReference type="PROSITE" id="PS51296">
    <property type="entry name" value="RIESKE"/>
    <property type="match status" value="1"/>
</dbReference>
<reference evidence="21" key="1">
    <citation type="submission" date="2020-06" db="EMBL/GenBank/DDBJ databases">
        <authorList>
            <consortium name="Plant Systems Biology data submission"/>
        </authorList>
    </citation>
    <scope>NUCLEOTIDE SEQUENCE</scope>
    <source>
        <strain evidence="21">D6</strain>
    </source>
</reference>
<dbReference type="SUPFAM" id="SSF50022">
    <property type="entry name" value="ISP domain"/>
    <property type="match status" value="1"/>
</dbReference>
<evidence type="ECO:0000256" key="2">
    <source>
        <dbReference type="ARBA" id="ARBA00010651"/>
    </source>
</evidence>
<evidence type="ECO:0000256" key="6">
    <source>
        <dbReference type="ARBA" id="ARBA00022714"/>
    </source>
</evidence>
<dbReference type="InterPro" id="IPR017941">
    <property type="entry name" value="Rieske_2Fe-2S"/>
</dbReference>
<keyword evidence="12" id="KW-0411">Iron-sulfur</keyword>
<keyword evidence="4" id="KW-0813">Transport</keyword>
<evidence type="ECO:0000313" key="22">
    <source>
        <dbReference type="Proteomes" id="UP001153069"/>
    </source>
</evidence>
<dbReference type="OrthoDB" id="1637982at2759"/>
<dbReference type="Proteomes" id="UP001153069">
    <property type="component" value="Unassembled WGS sequence"/>
</dbReference>
<keyword evidence="13 18" id="KW-0472">Membrane</keyword>
<evidence type="ECO:0000256" key="14">
    <source>
        <dbReference type="ARBA" id="ARBA00023157"/>
    </source>
</evidence>
<evidence type="ECO:0000256" key="5">
    <source>
        <dbReference type="ARBA" id="ARBA00022692"/>
    </source>
</evidence>
<comment type="similarity">
    <text evidence="2">Belongs to the Rieske iron-sulfur protein family.</text>
</comment>
<comment type="subcellular location">
    <subcellularLocation>
        <location evidence="1">Membrane</location>
        <topology evidence="1">Single-pass membrane protein</topology>
    </subcellularLocation>
    <subcellularLocation>
        <location evidence="17">Thylakoid</location>
    </subcellularLocation>
</comment>
<dbReference type="InterPro" id="IPR005805">
    <property type="entry name" value="Rieske_Fe-S_prot_C"/>
</dbReference>
<evidence type="ECO:0000256" key="19">
    <source>
        <dbReference type="SAM" id="SignalP"/>
    </source>
</evidence>
<evidence type="ECO:0000256" key="9">
    <source>
        <dbReference type="ARBA" id="ARBA00022982"/>
    </source>
</evidence>
<gene>
    <name evidence="21" type="ORF">SEMRO_565_G167640.1</name>
</gene>
<dbReference type="Pfam" id="PF25471">
    <property type="entry name" value="TM_PetC"/>
    <property type="match status" value="1"/>
</dbReference>
<evidence type="ECO:0000256" key="13">
    <source>
        <dbReference type="ARBA" id="ARBA00023136"/>
    </source>
</evidence>
<comment type="catalytic activity">
    <reaction evidence="16">
        <text>2 oxidized [plastocyanin] + a plastoquinol + 2 H(+)(in) = 2 reduced [plastocyanin] + a plastoquinone + 4 H(+)(out)</text>
        <dbReference type="Rhea" id="RHEA:22148"/>
        <dbReference type="Rhea" id="RHEA-COMP:9561"/>
        <dbReference type="Rhea" id="RHEA-COMP:9562"/>
        <dbReference type="Rhea" id="RHEA-COMP:10039"/>
        <dbReference type="Rhea" id="RHEA-COMP:10040"/>
        <dbReference type="ChEBI" id="CHEBI:15378"/>
        <dbReference type="ChEBI" id="CHEBI:17757"/>
        <dbReference type="ChEBI" id="CHEBI:29036"/>
        <dbReference type="ChEBI" id="CHEBI:49552"/>
        <dbReference type="ChEBI" id="CHEBI:62192"/>
        <dbReference type="EC" id="7.1.1.6"/>
    </reaction>
</comment>
<evidence type="ECO:0000256" key="4">
    <source>
        <dbReference type="ARBA" id="ARBA00022448"/>
    </source>
</evidence>
<name>A0A9N8HFE4_9STRA</name>
<comment type="cofactor">
    <cofactor evidence="15">
        <name>[2Fe-2S] cluster</name>
        <dbReference type="ChEBI" id="CHEBI:190135"/>
    </cofactor>
</comment>
<dbReference type="Gene3D" id="2.102.10.10">
    <property type="entry name" value="Rieske [2Fe-2S] iron-sulphur domain"/>
    <property type="match status" value="1"/>
</dbReference>
<evidence type="ECO:0000259" key="20">
    <source>
        <dbReference type="PROSITE" id="PS51296"/>
    </source>
</evidence>
<evidence type="ECO:0000256" key="15">
    <source>
        <dbReference type="ARBA" id="ARBA00034078"/>
    </source>
</evidence>
<feature type="chain" id="PRO_5040286871" description="plastoquinol--plastocyanin reductase" evidence="19">
    <location>
        <begin position="18"/>
        <end position="210"/>
    </location>
</feature>
<keyword evidence="6" id="KW-0001">2Fe-2S</keyword>
<evidence type="ECO:0000256" key="8">
    <source>
        <dbReference type="ARBA" id="ARBA00022967"/>
    </source>
</evidence>
<feature type="domain" description="Rieske" evidence="20">
    <location>
        <begin position="96"/>
        <end position="192"/>
    </location>
</feature>
<keyword evidence="10 18" id="KW-1133">Transmembrane helix</keyword>
<dbReference type="Pfam" id="PF00355">
    <property type="entry name" value="Rieske"/>
    <property type="match status" value="1"/>
</dbReference>
<comment type="caution">
    <text evidence="21">The sequence shown here is derived from an EMBL/GenBank/DDBJ whole genome shotgun (WGS) entry which is preliminary data.</text>
</comment>
<dbReference type="GO" id="GO:0051537">
    <property type="term" value="F:2 iron, 2 sulfur cluster binding"/>
    <property type="evidence" value="ECO:0007669"/>
    <property type="project" value="UniProtKB-KW"/>
</dbReference>
<dbReference type="EMBL" id="CAICTM010000564">
    <property type="protein sequence ID" value="CAB9512993.1"/>
    <property type="molecule type" value="Genomic_DNA"/>
</dbReference>
<evidence type="ECO:0000256" key="1">
    <source>
        <dbReference type="ARBA" id="ARBA00004167"/>
    </source>
</evidence>
<dbReference type="PANTHER" id="PTHR10134">
    <property type="entry name" value="CYTOCHROME B-C1 COMPLEX SUBUNIT RIESKE, MITOCHONDRIAL"/>
    <property type="match status" value="1"/>
</dbReference>
<dbReference type="InterPro" id="IPR014349">
    <property type="entry name" value="Rieske_Fe-S_prot"/>
</dbReference>
<dbReference type="Gene3D" id="1.20.5.700">
    <property type="entry name" value="Single helix bin"/>
    <property type="match status" value="1"/>
</dbReference>
<organism evidence="21 22">
    <name type="scientific">Seminavis robusta</name>
    <dbReference type="NCBI Taxonomy" id="568900"/>
    <lineage>
        <taxon>Eukaryota</taxon>
        <taxon>Sar</taxon>
        <taxon>Stramenopiles</taxon>
        <taxon>Ochrophyta</taxon>
        <taxon>Bacillariophyta</taxon>
        <taxon>Bacillariophyceae</taxon>
        <taxon>Bacillariophycidae</taxon>
        <taxon>Naviculales</taxon>
        <taxon>Naviculaceae</taxon>
        <taxon>Seminavis</taxon>
    </lineage>
</organism>
<dbReference type="AlphaFoldDB" id="A0A9N8HFE4"/>
<evidence type="ECO:0000256" key="11">
    <source>
        <dbReference type="ARBA" id="ARBA00023004"/>
    </source>
</evidence>
<dbReference type="InterPro" id="IPR036922">
    <property type="entry name" value="Rieske_2Fe-2S_sf"/>
</dbReference>
<keyword evidence="22" id="KW-1185">Reference proteome</keyword>
<dbReference type="GO" id="GO:0009496">
    <property type="term" value="F:plastoquinol--plastocyanin reductase activity"/>
    <property type="evidence" value="ECO:0007669"/>
    <property type="project" value="UniProtKB-EC"/>
</dbReference>
<keyword evidence="7" id="KW-0479">Metal-binding</keyword>
<evidence type="ECO:0000313" key="21">
    <source>
        <dbReference type="EMBL" id="CAB9512993.1"/>
    </source>
</evidence>
<evidence type="ECO:0000256" key="10">
    <source>
        <dbReference type="ARBA" id="ARBA00022989"/>
    </source>
</evidence>
<keyword evidence="8" id="KW-1278">Translocase</keyword>
<proteinExistence type="inferred from homology"/>
<evidence type="ECO:0000256" key="7">
    <source>
        <dbReference type="ARBA" id="ARBA00022723"/>
    </source>
</evidence>
<keyword evidence="11" id="KW-0408">Iron</keyword>
<dbReference type="GO" id="GO:0046872">
    <property type="term" value="F:metal ion binding"/>
    <property type="evidence" value="ECO:0007669"/>
    <property type="project" value="UniProtKB-KW"/>
</dbReference>
<dbReference type="FunFam" id="2.102.10.10:FF:000007">
    <property type="entry name" value="Cytochrome b6-f complex iron-sulfur subunit"/>
    <property type="match status" value="1"/>
</dbReference>
<evidence type="ECO:0000256" key="17">
    <source>
        <dbReference type="ARBA" id="ARBA00060385"/>
    </source>
</evidence>
<keyword evidence="14" id="KW-1015">Disulfide bond</keyword>
<accession>A0A9N8HFE4</accession>
<evidence type="ECO:0000256" key="12">
    <source>
        <dbReference type="ARBA" id="ARBA00023014"/>
    </source>
</evidence>
<protein>
    <recommendedName>
        <fullName evidence="3">plastoquinol--plastocyanin reductase</fullName>
        <ecNumber evidence="3">7.1.1.6</ecNumber>
    </recommendedName>
</protein>
<evidence type="ECO:0000256" key="18">
    <source>
        <dbReference type="SAM" id="Phobius"/>
    </source>
</evidence>
<dbReference type="PRINTS" id="PR00162">
    <property type="entry name" value="RIESKE"/>
</dbReference>
<dbReference type="NCBIfam" id="NF010001">
    <property type="entry name" value="PRK13474.1"/>
    <property type="match status" value="1"/>
</dbReference>
<dbReference type="EC" id="7.1.1.6" evidence="3"/>
<sequence length="210" mass="21804">MKLLSVTLALLVASASAFAPAPVGRTAVTTSNMAASEELYIDDERRFLMNLIVVGSTAVTVGAFGIPYVAFFFPPGAGGGGGGVNAKDALGNDLAAKEYLASKPAGDRSLAQGLKGDATYLIVKDDKTLESYGLNAVCTHLGCVVPWSAAANKFQCPCHGSQYAPTGAVVRGPAPLPLALAHCDVDDSGMIIFSTWTEDDFRTGGKGWWN</sequence>
<keyword evidence="5 18" id="KW-0812">Transmembrane</keyword>
<evidence type="ECO:0000256" key="16">
    <source>
        <dbReference type="ARBA" id="ARBA00047828"/>
    </source>
</evidence>
<feature type="signal peptide" evidence="19">
    <location>
        <begin position="1"/>
        <end position="17"/>
    </location>
</feature>
<dbReference type="CDD" id="cd03471">
    <property type="entry name" value="Rieske_cytochrome_b6f"/>
    <property type="match status" value="1"/>
</dbReference>